<feature type="signal peptide" evidence="2">
    <location>
        <begin position="1"/>
        <end position="28"/>
    </location>
</feature>
<reference evidence="4 5" key="1">
    <citation type="submission" date="2019-03" db="EMBL/GenBank/DDBJ databases">
        <authorList>
            <person name="Gonzalez-Pimentel J.L."/>
        </authorList>
    </citation>
    <scope>NUCLEOTIDE SEQUENCE [LARGE SCALE GENOMIC DNA]</scope>
    <source>
        <strain evidence="4 5">JCM 31289</strain>
    </source>
</reference>
<keyword evidence="5" id="KW-1185">Reference proteome</keyword>
<feature type="region of interest" description="Disordered" evidence="1">
    <location>
        <begin position="175"/>
        <end position="287"/>
    </location>
</feature>
<dbReference type="InterPro" id="IPR013783">
    <property type="entry name" value="Ig-like_fold"/>
</dbReference>
<proteinExistence type="predicted"/>
<feature type="compositionally biased region" description="Basic and acidic residues" evidence="1">
    <location>
        <begin position="103"/>
        <end position="115"/>
    </location>
</feature>
<dbReference type="InterPro" id="IPR041033">
    <property type="entry name" value="SpaA_PFL_dom_1"/>
</dbReference>
<evidence type="ECO:0000256" key="2">
    <source>
        <dbReference type="SAM" id="SignalP"/>
    </source>
</evidence>
<feature type="compositionally biased region" description="Basic residues" evidence="1">
    <location>
        <begin position="425"/>
        <end position="449"/>
    </location>
</feature>
<feature type="domain" description="SpaA-like prealbumin fold" evidence="3">
    <location>
        <begin position="309"/>
        <end position="408"/>
    </location>
</feature>
<sequence length="449" mass="43395">MKRTCMRLTGVPATVAALLLVPLPQTIAAAAQVPDSQTFVFTDGAPQEFTVPSGVCELHVEAAGAQGGSGQYGIAGGLGAGVSADVDVTPGQILTVDVGEAGHGGDDSEGPDRTRGGHGGGGDGGAYVAGGQISGIAAGGGGGRTVVSSGATSLIVAGGGGGGGATFFSTEPVGGAGGEFGEPGVGLPGDEEGKPGRPGGEGGQGGVNVPVQVPPNGENGFDAQGPQGGAGGDSILDPHGGAGGGGGGGATGGGGGAASPTAYNSGAGGGGGSSTGPVGATFTTGTRAGNGEVTFAWEPCTTPPPGTGALTAVKRDSRTGKRLAGAVLELWQETNDIPGLQTTGPNPDTAVGSPCTTGRNGVCSFPDLPTGDFYVRETKAPPGYALPRPAVTGPIRINGQKVTIRINNTCRVHQHEGRTCEGHKHGGHKHNGGHKHGGHKHGARHQGRK</sequence>
<dbReference type="RefSeq" id="WP_135337773.1">
    <property type="nucleotide sequence ID" value="NZ_JBHLTX010000036.1"/>
</dbReference>
<feature type="compositionally biased region" description="Low complexity" evidence="1">
    <location>
        <begin position="207"/>
        <end position="225"/>
    </location>
</feature>
<dbReference type="AlphaFoldDB" id="A0A4Z0HEP8"/>
<dbReference type="Gene3D" id="2.60.40.10">
    <property type="entry name" value="Immunoglobulins"/>
    <property type="match status" value="1"/>
</dbReference>
<dbReference type="Proteomes" id="UP000297948">
    <property type="component" value="Unassembled WGS sequence"/>
</dbReference>
<feature type="compositionally biased region" description="Gly residues" evidence="1">
    <location>
        <begin position="240"/>
        <end position="257"/>
    </location>
</feature>
<feature type="chain" id="PRO_5038720930" description="SpaA-like prealbumin fold domain-containing protein" evidence="2">
    <location>
        <begin position="29"/>
        <end position="449"/>
    </location>
</feature>
<keyword evidence="2" id="KW-0732">Signal</keyword>
<evidence type="ECO:0000313" key="4">
    <source>
        <dbReference type="EMBL" id="TGB16477.1"/>
    </source>
</evidence>
<dbReference type="GO" id="GO:0005975">
    <property type="term" value="P:carbohydrate metabolic process"/>
    <property type="evidence" value="ECO:0007669"/>
    <property type="project" value="UniProtKB-ARBA"/>
</dbReference>
<evidence type="ECO:0000259" key="3">
    <source>
        <dbReference type="Pfam" id="PF17802"/>
    </source>
</evidence>
<name>A0A4Z0HEP8_9ACTN</name>
<evidence type="ECO:0000313" key="5">
    <source>
        <dbReference type="Proteomes" id="UP000297948"/>
    </source>
</evidence>
<organism evidence="4 5">
    <name type="scientific">Streptomyces palmae</name>
    <dbReference type="NCBI Taxonomy" id="1701085"/>
    <lineage>
        <taxon>Bacteria</taxon>
        <taxon>Bacillati</taxon>
        <taxon>Actinomycetota</taxon>
        <taxon>Actinomycetes</taxon>
        <taxon>Kitasatosporales</taxon>
        <taxon>Streptomycetaceae</taxon>
        <taxon>Streptomyces</taxon>
    </lineage>
</organism>
<dbReference type="EMBL" id="SRID01000028">
    <property type="protein sequence ID" value="TGB16477.1"/>
    <property type="molecule type" value="Genomic_DNA"/>
</dbReference>
<gene>
    <name evidence="4" type="ORF">E4099_05400</name>
</gene>
<protein>
    <recommendedName>
        <fullName evidence="3">SpaA-like prealbumin fold domain-containing protein</fullName>
    </recommendedName>
</protein>
<feature type="compositionally biased region" description="Gly residues" evidence="1">
    <location>
        <begin position="196"/>
        <end position="206"/>
    </location>
</feature>
<dbReference type="OrthoDB" id="3169091at2"/>
<evidence type="ECO:0000256" key="1">
    <source>
        <dbReference type="SAM" id="MobiDB-lite"/>
    </source>
</evidence>
<dbReference type="Pfam" id="PF17802">
    <property type="entry name" value="SpaA"/>
    <property type="match status" value="1"/>
</dbReference>
<feature type="compositionally biased region" description="Gly residues" evidence="1">
    <location>
        <begin position="175"/>
        <end position="187"/>
    </location>
</feature>
<feature type="region of interest" description="Disordered" evidence="1">
    <location>
        <begin position="97"/>
        <end position="124"/>
    </location>
</feature>
<accession>A0A4Z0HEP8</accession>
<feature type="region of interest" description="Disordered" evidence="1">
    <location>
        <begin position="418"/>
        <end position="449"/>
    </location>
</feature>
<comment type="caution">
    <text evidence="4">The sequence shown here is derived from an EMBL/GenBank/DDBJ whole genome shotgun (WGS) entry which is preliminary data.</text>
</comment>